<sequence>MVYNIIRGEEMGDLKNRQRYTTSLDNELVEKLKKLSEKTKIAQSKLLDEAIELVLKKYGKPDK</sequence>
<dbReference type="Pfam" id="PF12651">
    <property type="entry name" value="RHH_3"/>
    <property type="match status" value="1"/>
</dbReference>
<dbReference type="InterPro" id="IPR038733">
    <property type="entry name" value="Predicted_DNA_bind_prot_RHH"/>
</dbReference>
<dbReference type="EMBL" id="OMOF01000445">
    <property type="protein sequence ID" value="SPF51174.1"/>
    <property type="molecule type" value="Genomic_DNA"/>
</dbReference>
<reference evidence="3" key="1">
    <citation type="submission" date="2018-02" db="EMBL/GenBank/DDBJ databases">
        <authorList>
            <person name="Hausmann B."/>
        </authorList>
    </citation>
    <scope>NUCLEOTIDE SEQUENCE [LARGE SCALE GENOMIC DNA]</scope>
    <source>
        <strain evidence="3">Peat soil MAG SbF1</strain>
    </source>
</reference>
<evidence type="ECO:0000313" key="2">
    <source>
        <dbReference type="EMBL" id="SPF51174.1"/>
    </source>
</evidence>
<dbReference type="AlphaFoldDB" id="A0A2U3LH45"/>
<gene>
    <name evidence="2" type="ORF">SBF1_50058</name>
</gene>
<accession>A0A2U3LH45</accession>
<name>A0A2U3LH45_9FIRM</name>
<feature type="domain" description="Predicted DNA-binding protein ribbon-helix-helix" evidence="1">
    <location>
        <begin position="16"/>
        <end position="58"/>
    </location>
</feature>
<proteinExistence type="predicted"/>
<protein>
    <recommendedName>
        <fullName evidence="1">Predicted DNA-binding protein ribbon-helix-helix domain-containing protein</fullName>
    </recommendedName>
</protein>
<evidence type="ECO:0000313" key="3">
    <source>
        <dbReference type="Proteomes" id="UP000238916"/>
    </source>
</evidence>
<organism evidence="2 3">
    <name type="scientific">Candidatus Desulfosporosinus infrequens</name>
    <dbReference type="NCBI Taxonomy" id="2043169"/>
    <lineage>
        <taxon>Bacteria</taxon>
        <taxon>Bacillati</taxon>
        <taxon>Bacillota</taxon>
        <taxon>Clostridia</taxon>
        <taxon>Eubacteriales</taxon>
        <taxon>Desulfitobacteriaceae</taxon>
        <taxon>Desulfosporosinus</taxon>
    </lineage>
</organism>
<evidence type="ECO:0000259" key="1">
    <source>
        <dbReference type="Pfam" id="PF12651"/>
    </source>
</evidence>
<dbReference type="Proteomes" id="UP000238916">
    <property type="component" value="Unassembled WGS sequence"/>
</dbReference>